<sequence length="71" mass="8186">MPILKNRNNFNFNFKVANNNTPRILTCILLKRGLVSIIVILALPRIQLKLETEHGRCFKWVNGCFLVMVTS</sequence>
<organism evidence="1 2">
    <name type="scientific">Cichorium intybus</name>
    <name type="common">Chicory</name>
    <dbReference type="NCBI Taxonomy" id="13427"/>
    <lineage>
        <taxon>Eukaryota</taxon>
        <taxon>Viridiplantae</taxon>
        <taxon>Streptophyta</taxon>
        <taxon>Embryophyta</taxon>
        <taxon>Tracheophyta</taxon>
        <taxon>Spermatophyta</taxon>
        <taxon>Magnoliopsida</taxon>
        <taxon>eudicotyledons</taxon>
        <taxon>Gunneridae</taxon>
        <taxon>Pentapetalae</taxon>
        <taxon>asterids</taxon>
        <taxon>campanulids</taxon>
        <taxon>Asterales</taxon>
        <taxon>Asteraceae</taxon>
        <taxon>Cichorioideae</taxon>
        <taxon>Cichorieae</taxon>
        <taxon>Cichoriinae</taxon>
        <taxon>Cichorium</taxon>
    </lineage>
</organism>
<dbReference type="EMBL" id="CM042012">
    <property type="protein sequence ID" value="KAI3752470.1"/>
    <property type="molecule type" value="Genomic_DNA"/>
</dbReference>
<protein>
    <submittedName>
        <fullName evidence="1">Uncharacterized protein</fullName>
    </submittedName>
</protein>
<reference evidence="1 2" key="2">
    <citation type="journal article" date="2022" name="Mol. Ecol. Resour.">
        <title>The genomes of chicory, endive, great burdock and yacon provide insights into Asteraceae paleo-polyploidization history and plant inulin production.</title>
        <authorList>
            <person name="Fan W."/>
            <person name="Wang S."/>
            <person name="Wang H."/>
            <person name="Wang A."/>
            <person name="Jiang F."/>
            <person name="Liu H."/>
            <person name="Zhao H."/>
            <person name="Xu D."/>
            <person name="Zhang Y."/>
        </authorList>
    </citation>
    <scope>NUCLEOTIDE SEQUENCE [LARGE SCALE GENOMIC DNA]</scope>
    <source>
        <strain evidence="2">cv. Punajuju</strain>
        <tissue evidence="1">Leaves</tissue>
    </source>
</reference>
<name>A0ACB9E1B1_CICIN</name>
<accession>A0ACB9E1B1</accession>
<reference evidence="2" key="1">
    <citation type="journal article" date="2022" name="Mol. Ecol. Resour.">
        <title>The genomes of chicory, endive, great burdock and yacon provide insights into Asteraceae palaeo-polyploidization history and plant inulin production.</title>
        <authorList>
            <person name="Fan W."/>
            <person name="Wang S."/>
            <person name="Wang H."/>
            <person name="Wang A."/>
            <person name="Jiang F."/>
            <person name="Liu H."/>
            <person name="Zhao H."/>
            <person name="Xu D."/>
            <person name="Zhang Y."/>
        </authorList>
    </citation>
    <scope>NUCLEOTIDE SEQUENCE [LARGE SCALE GENOMIC DNA]</scope>
    <source>
        <strain evidence="2">cv. Punajuju</strain>
    </source>
</reference>
<comment type="caution">
    <text evidence="1">The sequence shown here is derived from an EMBL/GenBank/DDBJ whole genome shotgun (WGS) entry which is preliminary data.</text>
</comment>
<evidence type="ECO:0000313" key="1">
    <source>
        <dbReference type="EMBL" id="KAI3752470.1"/>
    </source>
</evidence>
<keyword evidence="2" id="KW-1185">Reference proteome</keyword>
<proteinExistence type="predicted"/>
<gene>
    <name evidence="1" type="ORF">L2E82_24503</name>
</gene>
<evidence type="ECO:0000313" key="2">
    <source>
        <dbReference type="Proteomes" id="UP001055811"/>
    </source>
</evidence>
<dbReference type="Proteomes" id="UP001055811">
    <property type="component" value="Linkage Group LG04"/>
</dbReference>